<reference evidence="2 3" key="1">
    <citation type="submission" date="2016-11" db="EMBL/GenBank/DDBJ databases">
        <authorList>
            <person name="Jaros S."/>
            <person name="Januszkiewicz K."/>
            <person name="Wedrychowicz H."/>
        </authorList>
    </citation>
    <scope>NUCLEOTIDE SEQUENCE [LARGE SCALE GENOMIC DNA]</scope>
    <source>
        <strain evidence="2 3">DSM 25479</strain>
    </source>
</reference>
<name>A0A1M6HI07_9FLAO</name>
<dbReference type="Proteomes" id="UP000184335">
    <property type="component" value="Unassembled WGS sequence"/>
</dbReference>
<dbReference type="CDD" id="cd00093">
    <property type="entry name" value="HTH_XRE"/>
    <property type="match status" value="1"/>
</dbReference>
<dbReference type="InterPro" id="IPR010982">
    <property type="entry name" value="Lambda_DNA-bd_dom_sf"/>
</dbReference>
<dbReference type="Gene3D" id="1.10.260.40">
    <property type="entry name" value="lambda repressor-like DNA-binding domains"/>
    <property type="match status" value="1"/>
</dbReference>
<dbReference type="STRING" id="1118202.SAMN05443429_11268"/>
<dbReference type="PROSITE" id="PS50943">
    <property type="entry name" value="HTH_CROC1"/>
    <property type="match status" value="1"/>
</dbReference>
<dbReference type="SUPFAM" id="SSF47413">
    <property type="entry name" value="lambda repressor-like DNA-binding domains"/>
    <property type="match status" value="1"/>
</dbReference>
<gene>
    <name evidence="2" type="ORF">SAMN05443429_11268</name>
</gene>
<evidence type="ECO:0000259" key="1">
    <source>
        <dbReference type="PROSITE" id="PS50943"/>
    </source>
</evidence>
<dbReference type="GO" id="GO:0003677">
    <property type="term" value="F:DNA binding"/>
    <property type="evidence" value="ECO:0007669"/>
    <property type="project" value="InterPro"/>
</dbReference>
<organism evidence="2 3">
    <name type="scientific">Cruoricaptor ignavus</name>
    <dbReference type="NCBI Taxonomy" id="1118202"/>
    <lineage>
        <taxon>Bacteria</taxon>
        <taxon>Pseudomonadati</taxon>
        <taxon>Bacteroidota</taxon>
        <taxon>Flavobacteriia</taxon>
        <taxon>Flavobacteriales</taxon>
        <taxon>Weeksellaceae</taxon>
        <taxon>Cruoricaptor</taxon>
    </lineage>
</organism>
<evidence type="ECO:0000313" key="2">
    <source>
        <dbReference type="EMBL" id="SHJ21808.1"/>
    </source>
</evidence>
<proteinExistence type="predicted"/>
<dbReference type="AlphaFoldDB" id="A0A1M6HI07"/>
<accession>A0A1M6HI07</accession>
<dbReference type="EMBL" id="FQYI01000012">
    <property type="protein sequence ID" value="SHJ21808.1"/>
    <property type="molecule type" value="Genomic_DNA"/>
</dbReference>
<protein>
    <recommendedName>
        <fullName evidence="1">HTH cro/C1-type domain-containing protein</fullName>
    </recommendedName>
</protein>
<evidence type="ECO:0000313" key="3">
    <source>
        <dbReference type="Proteomes" id="UP000184335"/>
    </source>
</evidence>
<keyword evidence="3" id="KW-1185">Reference proteome</keyword>
<feature type="domain" description="HTH cro/C1-type" evidence="1">
    <location>
        <begin position="25"/>
        <end position="67"/>
    </location>
</feature>
<sequence>MTMADKRMLELITILKTNGTIRFAQQFCDAVGLSKQHLSAIKSGRLKFSAEHIEKACREYDINANWILGLSEKMYGCRW</sequence>
<dbReference type="InterPro" id="IPR001387">
    <property type="entry name" value="Cro/C1-type_HTH"/>
</dbReference>